<dbReference type="AlphaFoldDB" id="A0A8X6FGV4"/>
<organism evidence="1 2">
    <name type="scientific">Trichonephila clavata</name>
    <name type="common">Joro spider</name>
    <name type="synonym">Nephila clavata</name>
    <dbReference type="NCBI Taxonomy" id="2740835"/>
    <lineage>
        <taxon>Eukaryota</taxon>
        <taxon>Metazoa</taxon>
        <taxon>Ecdysozoa</taxon>
        <taxon>Arthropoda</taxon>
        <taxon>Chelicerata</taxon>
        <taxon>Arachnida</taxon>
        <taxon>Araneae</taxon>
        <taxon>Araneomorphae</taxon>
        <taxon>Entelegynae</taxon>
        <taxon>Araneoidea</taxon>
        <taxon>Nephilidae</taxon>
        <taxon>Trichonephila</taxon>
    </lineage>
</organism>
<comment type="caution">
    <text evidence="1">The sequence shown here is derived from an EMBL/GenBank/DDBJ whole genome shotgun (WGS) entry which is preliminary data.</text>
</comment>
<dbReference type="EMBL" id="BMAO01032032">
    <property type="protein sequence ID" value="GFQ79257.1"/>
    <property type="molecule type" value="Genomic_DNA"/>
</dbReference>
<dbReference type="OrthoDB" id="6769507at2759"/>
<name>A0A8X6FGV4_TRICU</name>
<gene>
    <name evidence="1" type="ORF">TNCT_625831</name>
</gene>
<reference evidence="1" key="1">
    <citation type="submission" date="2020-07" db="EMBL/GenBank/DDBJ databases">
        <title>Multicomponent nature underlies the extraordinary mechanical properties of spider dragline silk.</title>
        <authorList>
            <person name="Kono N."/>
            <person name="Nakamura H."/>
            <person name="Mori M."/>
            <person name="Yoshida Y."/>
            <person name="Ohtoshi R."/>
            <person name="Malay A.D."/>
            <person name="Moran D.A.P."/>
            <person name="Tomita M."/>
            <person name="Numata K."/>
            <person name="Arakawa K."/>
        </authorList>
    </citation>
    <scope>NUCLEOTIDE SEQUENCE</scope>
</reference>
<dbReference type="Proteomes" id="UP000887116">
    <property type="component" value="Unassembled WGS sequence"/>
</dbReference>
<protein>
    <submittedName>
        <fullName evidence="1">Uncharacterized protein</fullName>
    </submittedName>
</protein>
<evidence type="ECO:0000313" key="2">
    <source>
        <dbReference type="Proteomes" id="UP000887116"/>
    </source>
</evidence>
<keyword evidence="2" id="KW-1185">Reference proteome</keyword>
<accession>A0A8X6FGV4</accession>
<sequence>MDALKLTLALLRTAFKKVVNHLLEIAENEQLHKNALEINFKQLKLKSVKLKEVGDSILDIMSQSNCSQEAYNKEFEAIEGYAEKMIS</sequence>
<proteinExistence type="predicted"/>
<evidence type="ECO:0000313" key="1">
    <source>
        <dbReference type="EMBL" id="GFQ79257.1"/>
    </source>
</evidence>